<proteinExistence type="predicted"/>
<gene>
    <name evidence="1" type="ORF">SAMN05216565_109150</name>
</gene>
<evidence type="ECO:0000313" key="2">
    <source>
        <dbReference type="Proteomes" id="UP000199159"/>
    </source>
</evidence>
<name>A0A1H0W7G5_9BACI</name>
<organism evidence="1 2">
    <name type="scientific">Litchfieldia salsa</name>
    <dbReference type="NCBI Taxonomy" id="930152"/>
    <lineage>
        <taxon>Bacteria</taxon>
        <taxon>Bacillati</taxon>
        <taxon>Bacillota</taxon>
        <taxon>Bacilli</taxon>
        <taxon>Bacillales</taxon>
        <taxon>Bacillaceae</taxon>
        <taxon>Litchfieldia</taxon>
    </lineage>
</organism>
<keyword evidence="2" id="KW-1185">Reference proteome</keyword>
<dbReference type="Pfam" id="PF12841">
    <property type="entry name" value="YvrJ"/>
    <property type="match status" value="1"/>
</dbReference>
<protein>
    <submittedName>
        <fullName evidence="1">YvrJ protein family protein</fullName>
    </submittedName>
</protein>
<evidence type="ECO:0000313" key="1">
    <source>
        <dbReference type="EMBL" id="SDP86568.1"/>
    </source>
</evidence>
<dbReference type="OrthoDB" id="2662123at2"/>
<reference evidence="2" key="1">
    <citation type="submission" date="2016-10" db="EMBL/GenBank/DDBJ databases">
        <authorList>
            <person name="Varghese N."/>
            <person name="Submissions S."/>
        </authorList>
    </citation>
    <scope>NUCLEOTIDE SEQUENCE [LARGE SCALE GENOMIC DNA]</scope>
    <source>
        <strain evidence="2">IBRC-M10078</strain>
    </source>
</reference>
<dbReference type="RefSeq" id="WP_090856873.1">
    <property type="nucleotide sequence ID" value="NZ_FNJU01000009.1"/>
</dbReference>
<dbReference type="Proteomes" id="UP000199159">
    <property type="component" value="Unassembled WGS sequence"/>
</dbReference>
<dbReference type="STRING" id="930152.SAMN05216565_109150"/>
<dbReference type="AlphaFoldDB" id="A0A1H0W7G5"/>
<dbReference type="InterPro" id="IPR024419">
    <property type="entry name" value="YvrJ"/>
</dbReference>
<dbReference type="EMBL" id="FNJU01000009">
    <property type="protein sequence ID" value="SDP86568.1"/>
    <property type="molecule type" value="Genomic_DNA"/>
</dbReference>
<accession>A0A1H0W7G5</accession>
<sequence>MEQWIPFIQEIGFPIIVTFYLLHRIETKLDTLIDSIQSLSDHMAPEQYQVKKII</sequence>